<accession>A0A6M0SBK3</accession>
<dbReference type="SUPFAM" id="SSF53474">
    <property type="entry name" value="alpha/beta-Hydrolases"/>
    <property type="match status" value="1"/>
</dbReference>
<dbReference type="InterPro" id="IPR002921">
    <property type="entry name" value="Fungal_lipase-type"/>
</dbReference>
<dbReference type="Proteomes" id="UP000473574">
    <property type="component" value="Unassembled WGS sequence"/>
</dbReference>
<dbReference type="Pfam" id="PF01764">
    <property type="entry name" value="Lipase_3"/>
    <property type="match status" value="1"/>
</dbReference>
<reference evidence="2 3" key="1">
    <citation type="journal article" date="2020" name="Microb. Ecol.">
        <title>Ecogenomics of the Marine Benthic Filamentous Cyanobacterium Adonisia.</title>
        <authorList>
            <person name="Walter J.M."/>
            <person name="Coutinho F.H."/>
            <person name="Leomil L."/>
            <person name="Hargreaves P.I."/>
            <person name="Campeao M.E."/>
            <person name="Vieira V.V."/>
            <person name="Silva B.S."/>
            <person name="Fistarol G.O."/>
            <person name="Salomon P.S."/>
            <person name="Sawabe T."/>
            <person name="Mino S."/>
            <person name="Hosokawa M."/>
            <person name="Miyashita H."/>
            <person name="Maruyama F."/>
            <person name="van Verk M.C."/>
            <person name="Dutilh B.E."/>
            <person name="Thompson C.C."/>
            <person name="Thompson F.L."/>
        </authorList>
    </citation>
    <scope>NUCLEOTIDE SEQUENCE [LARGE SCALE GENOMIC DNA]</scope>
    <source>
        <strain evidence="2 3">CCMR0082</strain>
    </source>
</reference>
<evidence type="ECO:0000313" key="3">
    <source>
        <dbReference type="Proteomes" id="UP000473574"/>
    </source>
</evidence>
<dbReference type="AlphaFoldDB" id="A0A6M0SBK3"/>
<dbReference type="InterPro" id="IPR051218">
    <property type="entry name" value="Sec_MonoDiacylglyc_Lipase"/>
</dbReference>
<protein>
    <submittedName>
        <fullName evidence="2">Lipase</fullName>
    </submittedName>
</protein>
<gene>
    <name evidence="2" type="ORF">D0962_21735</name>
</gene>
<proteinExistence type="predicted"/>
<dbReference type="EMBL" id="QZCE01000002">
    <property type="protein sequence ID" value="NEZ65361.1"/>
    <property type="molecule type" value="Genomic_DNA"/>
</dbReference>
<name>A0A6M0SBK3_9CYAN</name>
<dbReference type="GO" id="GO:0006629">
    <property type="term" value="P:lipid metabolic process"/>
    <property type="evidence" value="ECO:0007669"/>
    <property type="project" value="InterPro"/>
</dbReference>
<comment type="caution">
    <text evidence="2">The sequence shown here is derived from an EMBL/GenBank/DDBJ whole genome shotgun (WGS) entry which is preliminary data.</text>
</comment>
<dbReference type="InterPro" id="IPR029058">
    <property type="entry name" value="AB_hydrolase_fold"/>
</dbReference>
<feature type="domain" description="Fungal lipase-type" evidence="1">
    <location>
        <begin position="135"/>
        <end position="253"/>
    </location>
</feature>
<dbReference type="PANTHER" id="PTHR45856:SF11">
    <property type="entry name" value="FUNGAL LIPASE-LIKE DOMAIN-CONTAINING PROTEIN"/>
    <property type="match status" value="1"/>
</dbReference>
<evidence type="ECO:0000313" key="2">
    <source>
        <dbReference type="EMBL" id="NEZ65361.1"/>
    </source>
</evidence>
<dbReference type="RefSeq" id="WP_163666389.1">
    <property type="nucleotide sequence ID" value="NZ_QZCE01000002.1"/>
</dbReference>
<evidence type="ECO:0000259" key="1">
    <source>
        <dbReference type="Pfam" id="PF01764"/>
    </source>
</evidence>
<sequence length="482" mass="53455">MATTDASAYNNGTYSFEQQIFSLSWSTILSFNFKGEASEIASQTKESLVNVLEDKEIQKLIGVWNLVWGPGIYADSFVGEEKSLNSMFIVVPESDPGQAVIAIAGTNGSSLMDWIVEDFNVKETVPWPYGPSSGKAQISKGTYFGLDKLVNLESVAPTSNTSITAQQYLSNRPFKNIMVTGHSLGGALSPCYSLYLDETRSQWDLSESTIISCLPTAGPTPGDLSFSEYYDNRLSKTTHRQWNLMDVVPHAFNTELLAQVPDLYEPDLSASVGVKLLVRWIQRNTKSLDYLNVAPDAEGFSSKYYRLSDFMKDDDKYDERYKAIVEDIKEAIQTFEEELKPFEIPSFRTGSILLFLVQALIQHTIGYIAHFDIGDFSQRLTPASKQSSALLSKPEDGSGRLRKSLALLTKKPILLDLGQPTRRKLDELQAGEGPLWDALLAKVDQMNQDKPNQGAQPVIFLVEDQTSTPSSDHCWSGGSSGR</sequence>
<dbReference type="Gene3D" id="3.40.50.1820">
    <property type="entry name" value="alpha/beta hydrolase"/>
    <property type="match status" value="1"/>
</dbReference>
<dbReference type="PANTHER" id="PTHR45856">
    <property type="entry name" value="ALPHA/BETA-HYDROLASES SUPERFAMILY PROTEIN"/>
    <property type="match status" value="1"/>
</dbReference>
<organism evidence="2 3">
    <name type="scientific">Adonisia turfae CCMR0082</name>
    <dbReference type="NCBI Taxonomy" id="2304604"/>
    <lineage>
        <taxon>Bacteria</taxon>
        <taxon>Bacillati</taxon>
        <taxon>Cyanobacteriota</taxon>
        <taxon>Adonisia</taxon>
        <taxon>Adonisia turfae</taxon>
    </lineage>
</organism>